<proteinExistence type="predicted"/>
<dbReference type="AlphaFoldDB" id="A0A914D5L0"/>
<sequence>MYGKYEEFSIDMDPFFHIPIENVAPPAMHIVLGLANNLICELELRCKAIDSEQPGNNVEGRLYLTYKTLNLKRLPGYQKYHGMFSN</sequence>
<accession>A0A914D5L0</accession>
<evidence type="ECO:0000313" key="2">
    <source>
        <dbReference type="WBParaSite" id="ACRNAN_scaffold19493.g27082.t1"/>
    </source>
</evidence>
<dbReference type="WBParaSite" id="ACRNAN_scaffold19493.g27082.t1">
    <property type="protein sequence ID" value="ACRNAN_scaffold19493.g27082.t1"/>
    <property type="gene ID" value="ACRNAN_scaffold19493.g27082"/>
</dbReference>
<organism evidence="1 2">
    <name type="scientific">Acrobeloides nanus</name>
    <dbReference type="NCBI Taxonomy" id="290746"/>
    <lineage>
        <taxon>Eukaryota</taxon>
        <taxon>Metazoa</taxon>
        <taxon>Ecdysozoa</taxon>
        <taxon>Nematoda</taxon>
        <taxon>Chromadorea</taxon>
        <taxon>Rhabditida</taxon>
        <taxon>Tylenchina</taxon>
        <taxon>Cephalobomorpha</taxon>
        <taxon>Cephaloboidea</taxon>
        <taxon>Cephalobidae</taxon>
        <taxon>Acrobeloides</taxon>
    </lineage>
</organism>
<reference evidence="2" key="1">
    <citation type="submission" date="2022-11" db="UniProtKB">
        <authorList>
            <consortium name="WormBaseParasite"/>
        </authorList>
    </citation>
    <scope>IDENTIFICATION</scope>
</reference>
<name>A0A914D5L0_9BILA</name>
<evidence type="ECO:0000313" key="1">
    <source>
        <dbReference type="Proteomes" id="UP000887540"/>
    </source>
</evidence>
<keyword evidence="1" id="KW-1185">Reference proteome</keyword>
<dbReference type="Proteomes" id="UP000887540">
    <property type="component" value="Unplaced"/>
</dbReference>
<protein>
    <submittedName>
        <fullName evidence="2">Uncharacterized protein</fullName>
    </submittedName>
</protein>